<dbReference type="AlphaFoldDB" id="A0AA85KQF9"/>
<evidence type="ECO:0000256" key="7">
    <source>
        <dbReference type="SAM" id="SignalP"/>
    </source>
</evidence>
<feature type="domain" description="Beta-hexosaminidase eukaryotic type N-terminal" evidence="9">
    <location>
        <begin position="25"/>
        <end position="139"/>
    </location>
</feature>
<reference evidence="10" key="1">
    <citation type="submission" date="2022-06" db="EMBL/GenBank/DDBJ databases">
        <authorList>
            <person name="Berger JAMES D."/>
            <person name="Berger JAMES D."/>
        </authorList>
    </citation>
    <scope>NUCLEOTIDE SEQUENCE [LARGE SCALE GENOMIC DNA]</scope>
</reference>
<keyword evidence="4" id="KW-0325">Glycoprotein</keyword>
<dbReference type="Gene3D" id="3.20.20.80">
    <property type="entry name" value="Glycosidases"/>
    <property type="match status" value="1"/>
</dbReference>
<evidence type="ECO:0000256" key="2">
    <source>
        <dbReference type="ARBA" id="ARBA00006285"/>
    </source>
</evidence>
<dbReference type="GO" id="GO:0005764">
    <property type="term" value="C:lysosome"/>
    <property type="evidence" value="ECO:0007669"/>
    <property type="project" value="TreeGrafter"/>
</dbReference>
<dbReference type="Gene3D" id="3.30.379.10">
    <property type="entry name" value="Chitobiase/beta-hexosaminidase domain 2-like"/>
    <property type="match status" value="1"/>
</dbReference>
<evidence type="ECO:0000259" key="8">
    <source>
        <dbReference type="Pfam" id="PF00728"/>
    </source>
</evidence>
<dbReference type="SUPFAM" id="SSF51445">
    <property type="entry name" value="(Trans)glycosidases"/>
    <property type="match status" value="1"/>
</dbReference>
<dbReference type="EC" id="3.2.1.52" evidence="6"/>
<reference evidence="11" key="2">
    <citation type="submission" date="2023-11" db="UniProtKB">
        <authorList>
            <consortium name="WormBaseParasite"/>
        </authorList>
    </citation>
    <scope>IDENTIFICATION</scope>
</reference>
<feature type="signal peptide" evidence="7">
    <location>
        <begin position="1"/>
        <end position="22"/>
    </location>
</feature>
<dbReference type="PRINTS" id="PR00738">
    <property type="entry name" value="GLHYDRLASE20"/>
</dbReference>
<comment type="catalytic activity">
    <reaction evidence="1 6">
        <text>Hydrolysis of terminal non-reducing N-acetyl-D-hexosamine residues in N-acetyl-beta-D-hexosaminides.</text>
        <dbReference type="EC" id="3.2.1.52"/>
    </reaction>
</comment>
<evidence type="ECO:0000313" key="11">
    <source>
        <dbReference type="WBParaSite" id="TREG1_95810.1"/>
    </source>
</evidence>
<sequence length="515" mass="59535">MKVYKILLSFSLLFNLTTLLLATIPKVEQYFTKNDLCKISNTLNIEHNYSGCHILEEAIKRFMLRLNMLHPVLLFPQFEICTISKMAIVISEGCDERESKLWPYYSMDESYTLNISQNTLYIESHEIWGTLHALETILQSLYKARHNQNVMFICRIEDSPRFPHRGMMIDTARHYLTIETIQNVIDALSMMKMNVLHWHMTDDEAFPYDSSVYPELSSGGAYYPHLFVYEKDEIESIIEYARIRGVRVMVEFDTPGHTLSWGASHPELLSGISHDGPLKPVGEEVWTFLSNLFREILSVFPHSFLHLGGNKYDRHSWQEDIEIQNFMEQNGFDQDYNKLENHYFEQLTGIIQNIAANSGGITPVVWQEVFENGFRGNANTVIHVANQSNWENLVKSITSTGGYRVINSACWQEIDNDFARNGEKLYNCDPTKFEGTDEETGLVIGGEALIWGTYIDDISLFIEAWPLTAVVAERLWSHNANDFGEFLKRLEEFRCRMRVFNWKVKPFTGPGFCSV</sequence>
<keyword evidence="3 6" id="KW-0378">Hydrolase</keyword>
<evidence type="ECO:0000256" key="5">
    <source>
        <dbReference type="ARBA" id="ARBA00023295"/>
    </source>
</evidence>
<dbReference type="PANTHER" id="PTHR22600:SF21">
    <property type="entry name" value="BETA-HEXOSAMINIDASE A"/>
    <property type="match status" value="1"/>
</dbReference>
<evidence type="ECO:0000256" key="4">
    <source>
        <dbReference type="ARBA" id="ARBA00023180"/>
    </source>
</evidence>
<dbReference type="GO" id="GO:0006689">
    <property type="term" value="P:ganglioside catabolic process"/>
    <property type="evidence" value="ECO:0007669"/>
    <property type="project" value="TreeGrafter"/>
</dbReference>
<keyword evidence="10" id="KW-1185">Reference proteome</keyword>
<dbReference type="InterPro" id="IPR017853">
    <property type="entry name" value="GH"/>
</dbReference>
<keyword evidence="7" id="KW-0732">Signal</keyword>
<dbReference type="GO" id="GO:0030203">
    <property type="term" value="P:glycosaminoglycan metabolic process"/>
    <property type="evidence" value="ECO:0007669"/>
    <property type="project" value="TreeGrafter"/>
</dbReference>
<evidence type="ECO:0000256" key="1">
    <source>
        <dbReference type="ARBA" id="ARBA00001231"/>
    </source>
</evidence>
<feature type="domain" description="Glycoside hydrolase family 20 catalytic" evidence="8">
    <location>
        <begin position="162"/>
        <end position="478"/>
    </location>
</feature>
<protein>
    <recommendedName>
        <fullName evidence="6">Beta-hexosaminidase</fullName>
        <ecNumber evidence="6">3.2.1.52</ecNumber>
    </recommendedName>
</protein>
<dbReference type="InterPro" id="IPR015883">
    <property type="entry name" value="Glyco_hydro_20_cat"/>
</dbReference>
<evidence type="ECO:0000313" key="10">
    <source>
        <dbReference type="Proteomes" id="UP000050795"/>
    </source>
</evidence>
<dbReference type="Pfam" id="PF14845">
    <property type="entry name" value="Glycohydro_20b2"/>
    <property type="match status" value="1"/>
</dbReference>
<keyword evidence="5 6" id="KW-0326">Glycosidase</keyword>
<dbReference type="InterPro" id="IPR025705">
    <property type="entry name" value="Beta_hexosaminidase_sua/sub"/>
</dbReference>
<accession>A0AA85KQF9</accession>
<dbReference type="Pfam" id="PF00728">
    <property type="entry name" value="Glyco_hydro_20"/>
    <property type="match status" value="1"/>
</dbReference>
<dbReference type="Proteomes" id="UP000050795">
    <property type="component" value="Unassembled WGS sequence"/>
</dbReference>
<dbReference type="InterPro" id="IPR029019">
    <property type="entry name" value="HEX_eukaryotic_N"/>
</dbReference>
<comment type="similarity">
    <text evidence="2 6">Belongs to the glycosyl hydrolase 20 family.</text>
</comment>
<dbReference type="WBParaSite" id="TREG1_95810.1">
    <property type="protein sequence ID" value="TREG1_95810.1"/>
    <property type="gene ID" value="TREG1_95810"/>
</dbReference>
<organism evidence="10 11">
    <name type="scientific">Trichobilharzia regenti</name>
    <name type="common">Nasal bird schistosome</name>
    <dbReference type="NCBI Taxonomy" id="157069"/>
    <lineage>
        <taxon>Eukaryota</taxon>
        <taxon>Metazoa</taxon>
        <taxon>Spiralia</taxon>
        <taxon>Lophotrochozoa</taxon>
        <taxon>Platyhelminthes</taxon>
        <taxon>Trematoda</taxon>
        <taxon>Digenea</taxon>
        <taxon>Strigeidida</taxon>
        <taxon>Schistosomatoidea</taxon>
        <taxon>Schistosomatidae</taxon>
        <taxon>Trichobilharzia</taxon>
    </lineage>
</organism>
<dbReference type="SUPFAM" id="SSF55545">
    <property type="entry name" value="beta-N-acetylhexosaminidase-like domain"/>
    <property type="match status" value="1"/>
</dbReference>
<dbReference type="PANTHER" id="PTHR22600">
    <property type="entry name" value="BETA-HEXOSAMINIDASE"/>
    <property type="match status" value="1"/>
</dbReference>
<dbReference type="GO" id="GO:0016020">
    <property type="term" value="C:membrane"/>
    <property type="evidence" value="ECO:0007669"/>
    <property type="project" value="TreeGrafter"/>
</dbReference>
<dbReference type="PIRSF" id="PIRSF001093">
    <property type="entry name" value="B-hxosamndse_ab_euk"/>
    <property type="match status" value="1"/>
</dbReference>
<name>A0AA85KQF9_TRIRE</name>
<evidence type="ECO:0000256" key="3">
    <source>
        <dbReference type="ARBA" id="ARBA00022801"/>
    </source>
</evidence>
<feature type="chain" id="PRO_5041648829" description="Beta-hexosaminidase" evidence="7">
    <location>
        <begin position="23"/>
        <end position="515"/>
    </location>
</feature>
<proteinExistence type="inferred from homology"/>
<dbReference type="GO" id="GO:0004563">
    <property type="term" value="F:beta-N-acetylhexosaminidase activity"/>
    <property type="evidence" value="ECO:0007669"/>
    <property type="project" value="UniProtKB-EC"/>
</dbReference>
<dbReference type="InterPro" id="IPR029018">
    <property type="entry name" value="Hex-like_dom2"/>
</dbReference>
<evidence type="ECO:0000259" key="9">
    <source>
        <dbReference type="Pfam" id="PF14845"/>
    </source>
</evidence>
<evidence type="ECO:0000256" key="6">
    <source>
        <dbReference type="PIRNR" id="PIRNR001093"/>
    </source>
</evidence>
<dbReference type="GO" id="GO:0005975">
    <property type="term" value="P:carbohydrate metabolic process"/>
    <property type="evidence" value="ECO:0007669"/>
    <property type="project" value="InterPro"/>
</dbReference>